<evidence type="ECO:0000256" key="3">
    <source>
        <dbReference type="ARBA" id="ARBA00023163"/>
    </source>
</evidence>
<keyword evidence="1" id="KW-0805">Transcription regulation</keyword>
<dbReference type="Gene3D" id="1.20.120.530">
    <property type="entry name" value="GntR ligand-binding domain-like"/>
    <property type="match status" value="1"/>
</dbReference>
<dbReference type="SMART" id="SM00345">
    <property type="entry name" value="HTH_GNTR"/>
    <property type="match status" value="1"/>
</dbReference>
<dbReference type="RefSeq" id="WP_386449848.1">
    <property type="nucleotide sequence ID" value="NZ_JBHSFH010000010.1"/>
</dbReference>
<dbReference type="InterPro" id="IPR036388">
    <property type="entry name" value="WH-like_DNA-bd_sf"/>
</dbReference>
<comment type="caution">
    <text evidence="5">The sequence shown here is derived from an EMBL/GenBank/DDBJ whole genome shotgun (WGS) entry which is preliminary data.</text>
</comment>
<keyword evidence="2" id="KW-0238">DNA-binding</keyword>
<dbReference type="InterPro" id="IPR000524">
    <property type="entry name" value="Tscrpt_reg_HTH_GntR"/>
</dbReference>
<dbReference type="Gene3D" id="1.10.10.10">
    <property type="entry name" value="Winged helix-like DNA-binding domain superfamily/Winged helix DNA-binding domain"/>
    <property type="match status" value="1"/>
</dbReference>
<dbReference type="InterPro" id="IPR008920">
    <property type="entry name" value="TF_FadR/GntR_C"/>
</dbReference>
<dbReference type="InterPro" id="IPR036390">
    <property type="entry name" value="WH_DNA-bd_sf"/>
</dbReference>
<dbReference type="PANTHER" id="PTHR43537:SF44">
    <property type="entry name" value="GNTR FAMILY REGULATORY PROTEIN"/>
    <property type="match status" value="1"/>
</dbReference>
<sequence>MSGYAGRGVHGQTVEAIAHRVLSGRVGEGDTLDLGALQAELGVSLTALRESLKVLAAKGMVDARQKRGTFVRPRTDWHLLDADVLRWQFEAAEGPASGSGNPLLRDLGEVRDIVEPAAARLAAERRDDEDLAALDAALEAMRRATGGGAEAVEADLAFHRALLRASHNEMLERMEMVIATGLAYRDRLVHASGHDPQDPVPTHEAVLEAVRAGDSGAAESAVRRLLDQAGRDLGRIERAGPPAE</sequence>
<reference evidence="6" key="1">
    <citation type="journal article" date="2019" name="Int. J. Syst. Evol. Microbiol.">
        <title>The Global Catalogue of Microorganisms (GCM) 10K type strain sequencing project: providing services to taxonomists for standard genome sequencing and annotation.</title>
        <authorList>
            <consortium name="The Broad Institute Genomics Platform"/>
            <consortium name="The Broad Institute Genome Sequencing Center for Infectious Disease"/>
            <person name="Wu L."/>
            <person name="Ma J."/>
        </authorList>
    </citation>
    <scope>NUCLEOTIDE SEQUENCE [LARGE SCALE GENOMIC DNA]</scope>
    <source>
        <strain evidence="6">CGMCC 4.7357</strain>
    </source>
</reference>
<feature type="domain" description="HTH gntR-type" evidence="4">
    <location>
        <begin position="7"/>
        <end position="74"/>
    </location>
</feature>
<accession>A0ABV9A9J2</accession>
<dbReference type="Pfam" id="PF00392">
    <property type="entry name" value="GntR"/>
    <property type="match status" value="1"/>
</dbReference>
<dbReference type="SUPFAM" id="SSF46785">
    <property type="entry name" value="Winged helix' DNA-binding domain"/>
    <property type="match status" value="1"/>
</dbReference>
<dbReference type="PROSITE" id="PS50949">
    <property type="entry name" value="HTH_GNTR"/>
    <property type="match status" value="1"/>
</dbReference>
<evidence type="ECO:0000259" key="4">
    <source>
        <dbReference type="PROSITE" id="PS50949"/>
    </source>
</evidence>
<keyword evidence="3" id="KW-0804">Transcription</keyword>
<evidence type="ECO:0000256" key="1">
    <source>
        <dbReference type="ARBA" id="ARBA00023015"/>
    </source>
</evidence>
<keyword evidence="6" id="KW-1185">Reference proteome</keyword>
<organism evidence="5 6">
    <name type="scientific">Streptomyces ovatisporus</name>
    <dbReference type="NCBI Taxonomy" id="1128682"/>
    <lineage>
        <taxon>Bacteria</taxon>
        <taxon>Bacillati</taxon>
        <taxon>Actinomycetota</taxon>
        <taxon>Actinomycetes</taxon>
        <taxon>Kitasatosporales</taxon>
        <taxon>Streptomycetaceae</taxon>
        <taxon>Streptomyces</taxon>
    </lineage>
</organism>
<dbReference type="InterPro" id="IPR011711">
    <property type="entry name" value="GntR_C"/>
</dbReference>
<dbReference type="SMART" id="SM00895">
    <property type="entry name" value="FCD"/>
    <property type="match status" value="1"/>
</dbReference>
<dbReference type="PANTHER" id="PTHR43537">
    <property type="entry name" value="TRANSCRIPTIONAL REGULATOR, GNTR FAMILY"/>
    <property type="match status" value="1"/>
</dbReference>
<evidence type="ECO:0000256" key="2">
    <source>
        <dbReference type="ARBA" id="ARBA00023125"/>
    </source>
</evidence>
<dbReference type="SUPFAM" id="SSF48008">
    <property type="entry name" value="GntR ligand-binding domain-like"/>
    <property type="match status" value="1"/>
</dbReference>
<evidence type="ECO:0000313" key="5">
    <source>
        <dbReference type="EMBL" id="MFC4496112.1"/>
    </source>
</evidence>
<proteinExistence type="predicted"/>
<name>A0ABV9A9J2_9ACTN</name>
<dbReference type="EMBL" id="JBHSFH010000010">
    <property type="protein sequence ID" value="MFC4496112.1"/>
    <property type="molecule type" value="Genomic_DNA"/>
</dbReference>
<evidence type="ECO:0000313" key="6">
    <source>
        <dbReference type="Proteomes" id="UP001595997"/>
    </source>
</evidence>
<protein>
    <submittedName>
        <fullName evidence="5">FadR/GntR family transcriptional regulator</fullName>
    </submittedName>
</protein>
<dbReference type="Proteomes" id="UP001595997">
    <property type="component" value="Unassembled WGS sequence"/>
</dbReference>
<dbReference type="Pfam" id="PF07729">
    <property type="entry name" value="FCD"/>
    <property type="match status" value="1"/>
</dbReference>
<gene>
    <name evidence="5" type="ORF">ACFPA8_18465</name>
</gene>